<dbReference type="Proteomes" id="UP000286934">
    <property type="component" value="Unassembled WGS sequence"/>
</dbReference>
<dbReference type="AlphaFoldDB" id="A0A432WTF6"/>
<dbReference type="Gene3D" id="3.40.50.150">
    <property type="entry name" value="Vaccinia Virus protein VP39"/>
    <property type="match status" value="1"/>
</dbReference>
<dbReference type="GO" id="GO:0008168">
    <property type="term" value="F:methyltransferase activity"/>
    <property type="evidence" value="ECO:0007669"/>
    <property type="project" value="UniProtKB-KW"/>
</dbReference>
<evidence type="ECO:0000313" key="1">
    <source>
        <dbReference type="EMBL" id="RUO37042.1"/>
    </source>
</evidence>
<comment type="caution">
    <text evidence="1">The sequence shown here is derived from an EMBL/GenBank/DDBJ whole genome shotgun (WGS) entry which is preliminary data.</text>
</comment>
<keyword evidence="2" id="KW-1185">Reference proteome</keyword>
<protein>
    <submittedName>
        <fullName evidence="1">Methyltransferase</fullName>
    </submittedName>
</protein>
<accession>A0A432WTF6</accession>
<sequence>MNAEPWHVETRKPLQGREHYSCENCKLVFVPEAFHVSDAQALTIYNQHDNNSNDLGYRTFLSRAAEPVLRFLPKGSQGLDFGSGPGPTLSLMLNEAGMRCFEYDIFYANVPERLQQNYDFITSTEVFEHLPQPRQVLNQLVPLLNHGGLLVIMTQRPKTIERYQKWNYILDPTHITFFRNETFEWIAAHWGIELVELHKDVAVFAKR</sequence>
<dbReference type="EMBL" id="PIPP01000003">
    <property type="protein sequence ID" value="RUO37042.1"/>
    <property type="molecule type" value="Genomic_DNA"/>
</dbReference>
<dbReference type="InterPro" id="IPR029063">
    <property type="entry name" value="SAM-dependent_MTases_sf"/>
</dbReference>
<dbReference type="SUPFAM" id="SSF53335">
    <property type="entry name" value="S-adenosyl-L-methionine-dependent methyltransferases"/>
    <property type="match status" value="1"/>
</dbReference>
<reference evidence="2" key="1">
    <citation type="journal article" date="2018" name="Front. Microbiol.">
        <title>Genome-Based Analysis Reveals the Taxonomy and Diversity of the Family Idiomarinaceae.</title>
        <authorList>
            <person name="Liu Y."/>
            <person name="Lai Q."/>
            <person name="Shao Z."/>
        </authorList>
    </citation>
    <scope>NUCLEOTIDE SEQUENCE [LARGE SCALE GENOMIC DNA]</scope>
    <source>
        <strain evidence="2">AIS</strain>
    </source>
</reference>
<dbReference type="OrthoDB" id="9791944at2"/>
<dbReference type="GO" id="GO:0032259">
    <property type="term" value="P:methylation"/>
    <property type="evidence" value="ECO:0007669"/>
    <property type="project" value="UniProtKB-KW"/>
</dbReference>
<dbReference type="Pfam" id="PF13489">
    <property type="entry name" value="Methyltransf_23"/>
    <property type="match status" value="1"/>
</dbReference>
<name>A0A432WTF6_9GAMM</name>
<keyword evidence="1" id="KW-0489">Methyltransferase</keyword>
<evidence type="ECO:0000313" key="2">
    <source>
        <dbReference type="Proteomes" id="UP000286934"/>
    </source>
</evidence>
<keyword evidence="1" id="KW-0808">Transferase</keyword>
<proteinExistence type="predicted"/>
<organism evidence="1 2">
    <name type="scientific">Aliidiomarina shirensis</name>
    <dbReference type="NCBI Taxonomy" id="1048642"/>
    <lineage>
        <taxon>Bacteria</taxon>
        <taxon>Pseudomonadati</taxon>
        <taxon>Pseudomonadota</taxon>
        <taxon>Gammaproteobacteria</taxon>
        <taxon>Alteromonadales</taxon>
        <taxon>Idiomarinaceae</taxon>
        <taxon>Aliidiomarina</taxon>
    </lineage>
</organism>
<gene>
    <name evidence="1" type="ORF">CWE13_09135</name>
</gene>